<keyword evidence="4" id="KW-1133">Transmembrane helix</keyword>
<dbReference type="InterPro" id="IPR012902">
    <property type="entry name" value="N_methyl_site"/>
</dbReference>
<dbReference type="GO" id="GO:0015628">
    <property type="term" value="P:protein secretion by the type II secretion system"/>
    <property type="evidence" value="ECO:0007669"/>
    <property type="project" value="InterPro"/>
</dbReference>
<dbReference type="PROSITE" id="PS00409">
    <property type="entry name" value="PROKAR_NTER_METHYL"/>
    <property type="match status" value="1"/>
</dbReference>
<evidence type="ECO:0000256" key="5">
    <source>
        <dbReference type="ARBA" id="ARBA00023136"/>
    </source>
</evidence>
<dbReference type="InterPro" id="IPR002416">
    <property type="entry name" value="T2SS_protein-GspH"/>
</dbReference>
<evidence type="ECO:0000256" key="3">
    <source>
        <dbReference type="ARBA" id="ARBA00022692"/>
    </source>
</evidence>
<evidence type="ECO:0000256" key="1">
    <source>
        <dbReference type="ARBA" id="ARBA00004167"/>
    </source>
</evidence>
<name>A0A1F6W1G1_9BACT</name>
<evidence type="ECO:0008006" key="8">
    <source>
        <dbReference type="Google" id="ProtNLM"/>
    </source>
</evidence>
<comment type="subcellular location">
    <subcellularLocation>
        <location evidence="1">Membrane</location>
        <topology evidence="1">Single-pass membrane protein</topology>
    </subcellularLocation>
</comment>
<evidence type="ECO:0000313" key="6">
    <source>
        <dbReference type="EMBL" id="OGI75616.1"/>
    </source>
</evidence>
<keyword evidence="5" id="KW-0472">Membrane</keyword>
<dbReference type="PANTHER" id="PTHR30093">
    <property type="entry name" value="GENERAL SECRETION PATHWAY PROTEIN G"/>
    <property type="match status" value="1"/>
</dbReference>
<accession>A0A1F6W1G1</accession>
<dbReference type="STRING" id="1801756.A3C67_00830"/>
<reference evidence="6 7" key="1">
    <citation type="journal article" date="2016" name="Nat. Commun.">
        <title>Thousands of microbial genomes shed light on interconnected biogeochemical processes in an aquifer system.</title>
        <authorList>
            <person name="Anantharaman K."/>
            <person name="Brown C.T."/>
            <person name="Hug L.A."/>
            <person name="Sharon I."/>
            <person name="Castelle C.J."/>
            <person name="Probst A.J."/>
            <person name="Thomas B.C."/>
            <person name="Singh A."/>
            <person name="Wilkins M.J."/>
            <person name="Karaoz U."/>
            <person name="Brodie E.L."/>
            <person name="Williams K.H."/>
            <person name="Hubbard S.S."/>
            <person name="Banfield J.F."/>
        </authorList>
    </citation>
    <scope>NUCLEOTIDE SEQUENCE [LARGE SCALE GENOMIC DNA]</scope>
</reference>
<dbReference type="SUPFAM" id="SSF54523">
    <property type="entry name" value="Pili subunits"/>
    <property type="match status" value="1"/>
</dbReference>
<sequence>MKKMNLKRGFTLIELLVVVAIIGILASVVLASLNSARTKGTDAAIKSAMSNSRAQAELFYDTGQTYASVCTGAGGVGPLILNAAQKLLSTNTVGTVAFAYSAAGAANSSVCHDSAGGWAAITSLKSPATVSAGWCVDSTGASKESTSLGAGVFVCP</sequence>
<evidence type="ECO:0000313" key="7">
    <source>
        <dbReference type="Proteomes" id="UP000179275"/>
    </source>
</evidence>
<dbReference type="PRINTS" id="PR00885">
    <property type="entry name" value="BCTERIALGSPH"/>
</dbReference>
<dbReference type="AlphaFoldDB" id="A0A1F6W1G1"/>
<dbReference type="Pfam" id="PF07963">
    <property type="entry name" value="N_methyl"/>
    <property type="match status" value="1"/>
</dbReference>
<dbReference type="EMBL" id="MFUG01000017">
    <property type="protein sequence ID" value="OGI75616.1"/>
    <property type="molecule type" value="Genomic_DNA"/>
</dbReference>
<dbReference type="GO" id="GO:0016020">
    <property type="term" value="C:membrane"/>
    <property type="evidence" value="ECO:0007669"/>
    <property type="project" value="UniProtKB-SubCell"/>
</dbReference>
<dbReference type="InterPro" id="IPR045584">
    <property type="entry name" value="Pilin-like"/>
</dbReference>
<organism evidence="6 7">
    <name type="scientific">Candidatus Nomurabacteria bacterium RIFCSPHIGHO2_02_FULL_42_19</name>
    <dbReference type="NCBI Taxonomy" id="1801756"/>
    <lineage>
        <taxon>Bacteria</taxon>
        <taxon>Candidatus Nomuraibacteriota</taxon>
    </lineage>
</organism>
<evidence type="ECO:0000256" key="2">
    <source>
        <dbReference type="ARBA" id="ARBA00022481"/>
    </source>
</evidence>
<comment type="caution">
    <text evidence="6">The sequence shown here is derived from an EMBL/GenBank/DDBJ whole genome shotgun (WGS) entry which is preliminary data.</text>
</comment>
<dbReference type="Gene3D" id="3.30.700.10">
    <property type="entry name" value="Glycoprotein, Type 4 Pilin"/>
    <property type="match status" value="1"/>
</dbReference>
<dbReference type="PANTHER" id="PTHR30093:SF44">
    <property type="entry name" value="TYPE II SECRETION SYSTEM CORE PROTEIN G"/>
    <property type="match status" value="1"/>
</dbReference>
<dbReference type="GO" id="GO:0015627">
    <property type="term" value="C:type II protein secretion system complex"/>
    <property type="evidence" value="ECO:0007669"/>
    <property type="project" value="InterPro"/>
</dbReference>
<protein>
    <recommendedName>
        <fullName evidence="8">Type II secretion system protein GspG C-terminal domain-containing protein</fullName>
    </recommendedName>
</protein>
<dbReference type="NCBIfam" id="TIGR02532">
    <property type="entry name" value="IV_pilin_GFxxxE"/>
    <property type="match status" value="1"/>
</dbReference>
<proteinExistence type="predicted"/>
<keyword evidence="3" id="KW-0812">Transmembrane</keyword>
<dbReference type="Proteomes" id="UP000179275">
    <property type="component" value="Unassembled WGS sequence"/>
</dbReference>
<gene>
    <name evidence="6" type="ORF">A3C67_00830</name>
</gene>
<keyword evidence="2" id="KW-0488">Methylation</keyword>
<evidence type="ECO:0000256" key="4">
    <source>
        <dbReference type="ARBA" id="ARBA00022989"/>
    </source>
</evidence>